<dbReference type="EMBL" id="GGEC01074368">
    <property type="protein sequence ID" value="MBX54852.1"/>
    <property type="molecule type" value="Transcribed_RNA"/>
</dbReference>
<reference evidence="1" key="1">
    <citation type="submission" date="2018-02" db="EMBL/GenBank/DDBJ databases">
        <title>Rhizophora mucronata_Transcriptome.</title>
        <authorList>
            <person name="Meera S.P."/>
            <person name="Sreeshan A."/>
            <person name="Augustine A."/>
        </authorList>
    </citation>
    <scope>NUCLEOTIDE SEQUENCE</scope>
    <source>
        <tissue evidence="1">Leaf</tissue>
    </source>
</reference>
<evidence type="ECO:0000313" key="1">
    <source>
        <dbReference type="EMBL" id="MBX54852.1"/>
    </source>
</evidence>
<sequence length="22" mass="2404">MTKPTVINRLGAKRSNRLAACC</sequence>
<dbReference type="AlphaFoldDB" id="A0A2P2PJG1"/>
<accession>A0A2P2PJG1</accession>
<proteinExistence type="predicted"/>
<protein>
    <submittedName>
        <fullName evidence="1">Uncharacterized protein</fullName>
    </submittedName>
</protein>
<organism evidence="1">
    <name type="scientific">Rhizophora mucronata</name>
    <name type="common">Asiatic mangrove</name>
    <dbReference type="NCBI Taxonomy" id="61149"/>
    <lineage>
        <taxon>Eukaryota</taxon>
        <taxon>Viridiplantae</taxon>
        <taxon>Streptophyta</taxon>
        <taxon>Embryophyta</taxon>
        <taxon>Tracheophyta</taxon>
        <taxon>Spermatophyta</taxon>
        <taxon>Magnoliopsida</taxon>
        <taxon>eudicotyledons</taxon>
        <taxon>Gunneridae</taxon>
        <taxon>Pentapetalae</taxon>
        <taxon>rosids</taxon>
        <taxon>fabids</taxon>
        <taxon>Malpighiales</taxon>
        <taxon>Rhizophoraceae</taxon>
        <taxon>Rhizophora</taxon>
    </lineage>
</organism>
<name>A0A2P2PJG1_RHIMU</name>